<reference evidence="2" key="1">
    <citation type="submission" date="2016-11" db="UniProtKB">
        <authorList>
            <consortium name="WormBaseParasite"/>
        </authorList>
    </citation>
    <scope>IDENTIFICATION</scope>
</reference>
<evidence type="ECO:0000313" key="1">
    <source>
        <dbReference type="Proteomes" id="UP000095287"/>
    </source>
</evidence>
<keyword evidence="1" id="KW-1185">Reference proteome</keyword>
<sequence length="100" mass="11963">MFSVHDIWIALHRCQKDPKQNSFRSRIARMVFGFLGTKRNHTDLPERRVRFKKRPLVHEISAFPWDEFPPFSHEEIQENREAVRMEGTLMAMEDDRIAPV</sequence>
<evidence type="ECO:0000313" key="2">
    <source>
        <dbReference type="WBParaSite" id="L893_g16724.t1"/>
    </source>
</evidence>
<dbReference type="Proteomes" id="UP000095287">
    <property type="component" value="Unplaced"/>
</dbReference>
<proteinExistence type="predicted"/>
<name>A0A1I7YIS4_9BILA</name>
<dbReference type="WBParaSite" id="L893_g16724.t1">
    <property type="protein sequence ID" value="L893_g16724.t1"/>
    <property type="gene ID" value="L893_g16724"/>
</dbReference>
<accession>A0A1I7YIS4</accession>
<protein>
    <submittedName>
        <fullName evidence="2">Transposase</fullName>
    </submittedName>
</protein>
<organism evidence="1 2">
    <name type="scientific">Steinernema glaseri</name>
    <dbReference type="NCBI Taxonomy" id="37863"/>
    <lineage>
        <taxon>Eukaryota</taxon>
        <taxon>Metazoa</taxon>
        <taxon>Ecdysozoa</taxon>
        <taxon>Nematoda</taxon>
        <taxon>Chromadorea</taxon>
        <taxon>Rhabditida</taxon>
        <taxon>Tylenchina</taxon>
        <taxon>Panagrolaimomorpha</taxon>
        <taxon>Strongyloidoidea</taxon>
        <taxon>Steinernematidae</taxon>
        <taxon>Steinernema</taxon>
    </lineage>
</organism>
<dbReference type="AlphaFoldDB" id="A0A1I7YIS4"/>